<dbReference type="EMBL" id="PNBA02000009">
    <property type="protein sequence ID" value="KAG6413167.1"/>
    <property type="molecule type" value="Genomic_DNA"/>
</dbReference>
<evidence type="ECO:0000313" key="1">
    <source>
        <dbReference type="EMBL" id="KAG6413167.1"/>
    </source>
</evidence>
<dbReference type="PANTHER" id="PTHR15140">
    <property type="entry name" value="TUBULIN-SPECIFIC CHAPERONE E"/>
    <property type="match status" value="1"/>
</dbReference>
<evidence type="ECO:0008006" key="3">
    <source>
        <dbReference type="Google" id="ProtNLM"/>
    </source>
</evidence>
<protein>
    <recommendedName>
        <fullName evidence="3">Disease resistance protein RPM1</fullName>
    </recommendedName>
</protein>
<name>A0A8X8XHW8_SALSN</name>
<dbReference type="InterPro" id="IPR032675">
    <property type="entry name" value="LRR_dom_sf"/>
</dbReference>
<accession>A0A8X8XHW8</accession>
<dbReference type="PANTHER" id="PTHR15140:SF33">
    <property type="entry name" value="LATE BLIGHT RESISTANCE PROTEIN HOMOLOG R1A-3 ISOFORM X1"/>
    <property type="match status" value="1"/>
</dbReference>
<comment type="caution">
    <text evidence="1">The sequence shown here is derived from an EMBL/GenBank/DDBJ whole genome shotgun (WGS) entry which is preliminary data.</text>
</comment>
<evidence type="ECO:0000313" key="2">
    <source>
        <dbReference type="Proteomes" id="UP000298416"/>
    </source>
</evidence>
<organism evidence="1">
    <name type="scientific">Salvia splendens</name>
    <name type="common">Scarlet sage</name>
    <dbReference type="NCBI Taxonomy" id="180675"/>
    <lineage>
        <taxon>Eukaryota</taxon>
        <taxon>Viridiplantae</taxon>
        <taxon>Streptophyta</taxon>
        <taxon>Embryophyta</taxon>
        <taxon>Tracheophyta</taxon>
        <taxon>Spermatophyta</taxon>
        <taxon>Magnoliopsida</taxon>
        <taxon>eudicotyledons</taxon>
        <taxon>Gunneridae</taxon>
        <taxon>Pentapetalae</taxon>
        <taxon>asterids</taxon>
        <taxon>lamiids</taxon>
        <taxon>Lamiales</taxon>
        <taxon>Lamiaceae</taxon>
        <taxon>Nepetoideae</taxon>
        <taxon>Mentheae</taxon>
        <taxon>Salviinae</taxon>
        <taxon>Salvia</taxon>
        <taxon>Salvia subgen. Calosphace</taxon>
        <taxon>core Calosphace</taxon>
    </lineage>
</organism>
<sequence length="319" mass="36865">METSPLHTILLFKHWAFDSWKKFRLLKVLDGLSVKLISPSCVTYVGELVHLRYLSLTHEPIRKPLRLVSESLYQLHNLQTLIVRILSGVGMQFSKSLPSMYNLHTLSRIKDLKCSKRLLELIPNLKKLGIIYSYEAGWSEHGLDNLVHLHRLEKLSLYAEPYPNLKDDLSQNIAFPLTLNKLSLSGCRFPWEDMRMIGVLLPNLQVLKLKRRACYGTEWETTEGEFCQLKVLLVDSTDLLQWITQSSHFPRLERLTLYECDNLREIPCGFGAHPTLDLIEVDISNSTMVESAECIKEEQESYGNELLQVRLLKSRSWPS</sequence>
<reference evidence="1" key="1">
    <citation type="submission" date="2018-01" db="EMBL/GenBank/DDBJ databases">
        <authorList>
            <person name="Mao J.F."/>
        </authorList>
    </citation>
    <scope>NUCLEOTIDE SEQUENCE</scope>
    <source>
        <strain evidence="1">Huo1</strain>
        <tissue evidence="1">Leaf</tissue>
    </source>
</reference>
<keyword evidence="2" id="KW-1185">Reference proteome</keyword>
<dbReference type="AlphaFoldDB" id="A0A8X8XHW8"/>
<gene>
    <name evidence="1" type="ORF">SASPL_125871</name>
</gene>
<reference evidence="1" key="2">
    <citation type="submission" date="2020-08" db="EMBL/GenBank/DDBJ databases">
        <title>Plant Genome Project.</title>
        <authorList>
            <person name="Zhang R.-G."/>
        </authorList>
    </citation>
    <scope>NUCLEOTIDE SEQUENCE</scope>
    <source>
        <strain evidence="1">Huo1</strain>
        <tissue evidence="1">Leaf</tissue>
    </source>
</reference>
<proteinExistence type="predicted"/>
<dbReference type="SUPFAM" id="SSF52058">
    <property type="entry name" value="L domain-like"/>
    <property type="match status" value="1"/>
</dbReference>
<dbReference type="Proteomes" id="UP000298416">
    <property type="component" value="Unassembled WGS sequence"/>
</dbReference>
<dbReference type="Gene3D" id="3.80.10.10">
    <property type="entry name" value="Ribonuclease Inhibitor"/>
    <property type="match status" value="1"/>
</dbReference>